<sequence>MSDVIEPPEDARHPTVREEEVRAGTVDLLGAIAYGALTAYERLAQDGAGAPTLADKVTLATMSGRQVHHLERVRDRLAELGADLMGAMEPFHRAFDDFHAHTRPKDWLEGLMWVYVGSGFADDFYAEVAVTVDPATRALVEDVLSDTRHDDFVVEHVRAGIEADPRVAGRLALWGRRLVGEALSQAQRVAVDRVGLTALLMGAEGVDVVAVNKTFSRLVGHHAARMRRLGLQP</sequence>
<dbReference type="Pfam" id="PF13794">
    <property type="entry name" value="MiaE_2"/>
    <property type="match status" value="1"/>
</dbReference>
<gene>
    <name evidence="2" type="ORF">FHX39_002601</name>
</gene>
<organism evidence="2 3">
    <name type="scientific">Microlunatus antarcticus</name>
    <dbReference type="NCBI Taxonomy" id="53388"/>
    <lineage>
        <taxon>Bacteria</taxon>
        <taxon>Bacillati</taxon>
        <taxon>Actinomycetota</taxon>
        <taxon>Actinomycetes</taxon>
        <taxon>Propionibacteriales</taxon>
        <taxon>Propionibacteriaceae</taxon>
        <taxon>Microlunatus</taxon>
    </lineage>
</organism>
<accession>A0A7W5JWK6</accession>
<evidence type="ECO:0000313" key="3">
    <source>
        <dbReference type="Proteomes" id="UP000565572"/>
    </source>
</evidence>
<comment type="caution">
    <text evidence="2">The sequence shown here is derived from an EMBL/GenBank/DDBJ whole genome shotgun (WGS) entry which is preliminary data.</text>
</comment>
<reference evidence="2 3" key="1">
    <citation type="submission" date="2020-08" db="EMBL/GenBank/DDBJ databases">
        <title>Sequencing the genomes of 1000 actinobacteria strains.</title>
        <authorList>
            <person name="Klenk H.-P."/>
        </authorList>
    </citation>
    <scope>NUCLEOTIDE SEQUENCE [LARGE SCALE GENOMIC DNA]</scope>
    <source>
        <strain evidence="2 3">DSM 11053</strain>
    </source>
</reference>
<dbReference type="Proteomes" id="UP000565572">
    <property type="component" value="Unassembled WGS sequence"/>
</dbReference>
<dbReference type="EMBL" id="JACHZG010000001">
    <property type="protein sequence ID" value="MBB3327657.1"/>
    <property type="molecule type" value="Genomic_DNA"/>
</dbReference>
<proteinExistence type="predicted"/>
<feature type="domain" description="Ferritin-like" evidence="1">
    <location>
        <begin position="22"/>
        <end position="202"/>
    </location>
</feature>
<dbReference type="AlphaFoldDB" id="A0A7W5JWK6"/>
<evidence type="ECO:0000259" key="1">
    <source>
        <dbReference type="Pfam" id="PF13794"/>
    </source>
</evidence>
<evidence type="ECO:0000313" key="2">
    <source>
        <dbReference type="EMBL" id="MBB3327657.1"/>
    </source>
</evidence>
<dbReference type="InterPro" id="IPR012347">
    <property type="entry name" value="Ferritin-like"/>
</dbReference>
<dbReference type="RefSeq" id="WP_183339025.1">
    <property type="nucleotide sequence ID" value="NZ_JACHZG010000001.1"/>
</dbReference>
<protein>
    <recommendedName>
        <fullName evidence="1">Ferritin-like domain-containing protein</fullName>
    </recommendedName>
</protein>
<dbReference type="SUPFAM" id="SSF47240">
    <property type="entry name" value="Ferritin-like"/>
    <property type="match status" value="1"/>
</dbReference>
<dbReference type="InterPro" id="IPR059125">
    <property type="entry name" value="Ferritin_actino"/>
</dbReference>
<dbReference type="InterPro" id="IPR009078">
    <property type="entry name" value="Ferritin-like_SF"/>
</dbReference>
<keyword evidence="3" id="KW-1185">Reference proteome</keyword>
<name>A0A7W5JWK6_9ACTN</name>
<dbReference type="Gene3D" id="1.20.1260.10">
    <property type="match status" value="1"/>
</dbReference>